<feature type="region of interest" description="Disordered" evidence="6">
    <location>
        <begin position="222"/>
        <end position="244"/>
    </location>
</feature>
<dbReference type="EMBL" id="MTYJ01000196">
    <property type="protein sequence ID" value="OWA50583.1"/>
    <property type="molecule type" value="Genomic_DNA"/>
</dbReference>
<evidence type="ECO:0000256" key="2">
    <source>
        <dbReference type="ARBA" id="ARBA00009565"/>
    </source>
</evidence>
<keyword evidence="5 7" id="KW-0472">Membrane</keyword>
<dbReference type="InterPro" id="IPR030417">
    <property type="entry name" value="MS4A"/>
</dbReference>
<keyword evidence="3 7" id="KW-0812">Transmembrane</keyword>
<protein>
    <submittedName>
        <fullName evidence="8">Uncharacterized protein</fullName>
    </submittedName>
</protein>
<feature type="transmembrane region" description="Helical" evidence="7">
    <location>
        <begin position="72"/>
        <end position="100"/>
    </location>
</feature>
<evidence type="ECO:0000313" key="8">
    <source>
        <dbReference type="EMBL" id="OWA50583.1"/>
    </source>
</evidence>
<comment type="subcellular location">
    <subcellularLocation>
        <location evidence="1">Membrane</location>
        <topology evidence="1">Multi-pass membrane protein</topology>
    </subcellularLocation>
</comment>
<feature type="transmembrane region" description="Helical" evidence="7">
    <location>
        <begin position="41"/>
        <end position="60"/>
    </location>
</feature>
<dbReference type="PANTHER" id="PTHR23320:SF165">
    <property type="entry name" value="MARVEL DOMAIN-CONTAINING PROTEIN"/>
    <property type="match status" value="1"/>
</dbReference>
<dbReference type="InterPro" id="IPR007237">
    <property type="entry name" value="CD20-like"/>
</dbReference>
<feature type="transmembrane region" description="Helical" evidence="7">
    <location>
        <begin position="135"/>
        <end position="156"/>
    </location>
</feature>
<feature type="transmembrane region" description="Helical" evidence="7">
    <location>
        <begin position="12"/>
        <end position="35"/>
    </location>
</feature>
<evidence type="ECO:0000256" key="3">
    <source>
        <dbReference type="ARBA" id="ARBA00022692"/>
    </source>
</evidence>
<evidence type="ECO:0000256" key="7">
    <source>
        <dbReference type="SAM" id="Phobius"/>
    </source>
</evidence>
<dbReference type="Proteomes" id="UP000192578">
    <property type="component" value="Unassembled WGS sequence"/>
</dbReference>
<name>A0A9X6RJX7_HYPEX</name>
<sequence length="244" mass="27006">MATLSPVMPYQLVCGIILALLEIIGLGMGLSYIDIMTLTGAGLWSGAVFITTGILGILATRPNPRNVSRKGLFGGFLGMSVFSSVLSAGMIIFCSISFVIGSVEYYNALYYNNYNSYNYYNSYYSYNFFYQNWDAFLGIRIFSLFIYVLQFVLYIITSAFSCCNVCTSSQANAAVVYHVHGGQPQPQQQFYGPPQVQLTTLPPGHVNYANVQGMPLHSPQFQPPPQSYAPDMQQHFNDTSKRGG</sequence>
<dbReference type="Pfam" id="PF04103">
    <property type="entry name" value="CD20"/>
    <property type="match status" value="1"/>
</dbReference>
<evidence type="ECO:0000313" key="9">
    <source>
        <dbReference type="Proteomes" id="UP000192578"/>
    </source>
</evidence>
<keyword evidence="9" id="KW-1185">Reference proteome</keyword>
<evidence type="ECO:0000256" key="1">
    <source>
        <dbReference type="ARBA" id="ARBA00004141"/>
    </source>
</evidence>
<evidence type="ECO:0000256" key="5">
    <source>
        <dbReference type="ARBA" id="ARBA00023136"/>
    </source>
</evidence>
<reference evidence="9" key="1">
    <citation type="submission" date="2017-01" db="EMBL/GenBank/DDBJ databases">
        <title>Comparative genomics of anhydrobiosis in the tardigrade Hypsibius dujardini.</title>
        <authorList>
            <person name="Yoshida Y."/>
            <person name="Koutsovoulos G."/>
            <person name="Laetsch D."/>
            <person name="Stevens L."/>
            <person name="Kumar S."/>
            <person name="Horikawa D."/>
            <person name="Ishino K."/>
            <person name="Komine S."/>
            <person name="Tomita M."/>
            <person name="Blaxter M."/>
            <person name="Arakawa K."/>
        </authorList>
    </citation>
    <scope>NUCLEOTIDE SEQUENCE [LARGE SCALE GENOMIC DNA]</scope>
    <source>
        <strain evidence="9">Z151</strain>
    </source>
</reference>
<dbReference type="PANTHER" id="PTHR23320">
    <property type="entry name" value="MEMBRANE-SPANNING 4-DOMAINS SUBFAMILY A MS4A -RELATED"/>
    <property type="match status" value="1"/>
</dbReference>
<organism evidence="8 9">
    <name type="scientific">Hypsibius exemplaris</name>
    <name type="common">Freshwater tardigrade</name>
    <dbReference type="NCBI Taxonomy" id="2072580"/>
    <lineage>
        <taxon>Eukaryota</taxon>
        <taxon>Metazoa</taxon>
        <taxon>Ecdysozoa</taxon>
        <taxon>Tardigrada</taxon>
        <taxon>Eutardigrada</taxon>
        <taxon>Parachela</taxon>
        <taxon>Hypsibioidea</taxon>
        <taxon>Hypsibiidae</taxon>
        <taxon>Hypsibius</taxon>
    </lineage>
</organism>
<dbReference type="AlphaFoldDB" id="A0A9X6RJX7"/>
<proteinExistence type="inferred from homology"/>
<comment type="caution">
    <text evidence="8">The sequence shown here is derived from an EMBL/GenBank/DDBJ whole genome shotgun (WGS) entry which is preliminary data.</text>
</comment>
<evidence type="ECO:0000256" key="4">
    <source>
        <dbReference type="ARBA" id="ARBA00022989"/>
    </source>
</evidence>
<keyword evidence="4 7" id="KW-1133">Transmembrane helix</keyword>
<dbReference type="GO" id="GO:0016020">
    <property type="term" value="C:membrane"/>
    <property type="evidence" value="ECO:0007669"/>
    <property type="project" value="UniProtKB-SubCell"/>
</dbReference>
<evidence type="ECO:0000256" key="6">
    <source>
        <dbReference type="SAM" id="MobiDB-lite"/>
    </source>
</evidence>
<accession>A0A9X6RJX7</accession>
<comment type="similarity">
    <text evidence="2">Belongs to the MS4A family.</text>
</comment>
<gene>
    <name evidence="8" type="ORF">BV898_15094</name>
</gene>